<dbReference type="AlphaFoldDB" id="A0A0D1DQD7"/>
<protein>
    <submittedName>
        <fullName evidence="2">Uncharacterized protein</fullName>
    </submittedName>
</protein>
<dbReference type="EMBL" id="CM003159">
    <property type="protein sequence ID" value="KIS66196.1"/>
    <property type="molecule type" value="Genomic_DNA"/>
</dbReference>
<evidence type="ECO:0000313" key="3">
    <source>
        <dbReference type="Proteomes" id="UP000000561"/>
    </source>
</evidence>
<feature type="signal peptide" evidence="1">
    <location>
        <begin position="1"/>
        <end position="18"/>
    </location>
</feature>
<gene>
    <name evidence="2" type="ORF">UMAG_05932</name>
</gene>
<evidence type="ECO:0000313" key="2">
    <source>
        <dbReference type="EMBL" id="KIS66196.1"/>
    </source>
</evidence>
<dbReference type="VEuPathDB" id="FungiDB:UMAG_05932"/>
<dbReference type="GeneID" id="23565682"/>
<dbReference type="RefSeq" id="XP_011392268.1">
    <property type="nucleotide sequence ID" value="XM_011393966.1"/>
</dbReference>
<dbReference type="InParanoid" id="A0A0D1DQD7"/>
<feature type="chain" id="PRO_5002244904" evidence="1">
    <location>
        <begin position="19"/>
        <end position="167"/>
    </location>
</feature>
<name>A0A0D1DQD7_MYCMD</name>
<sequence length="167" mass="19257">MMLIKLLCLSLLFAGVLAVMTEQDHQMHQRAQQIQKDLLHRDGKEWDLAGSFDANSLPEFHPEAYEQMMSEGVHPVTAGRNWNLNPFRTQPRPTAQYYFSVIHHNSPLGWQMGLVDDQFGNHATGMVLWKQTKSGHPVLLHVDLLRDQGFIWEKKLVPLDDVMKHVH</sequence>
<dbReference type="Proteomes" id="UP000000561">
    <property type="component" value="Chromosome 20"/>
</dbReference>
<keyword evidence="3" id="KW-1185">Reference proteome</keyword>
<proteinExistence type="predicted"/>
<keyword evidence="1" id="KW-0732">Signal</keyword>
<reference evidence="2 3" key="1">
    <citation type="journal article" date="2006" name="Nature">
        <title>Insights from the genome of the biotrophic fungal plant pathogen Ustilago maydis.</title>
        <authorList>
            <person name="Kamper J."/>
            <person name="Kahmann R."/>
            <person name="Bolker M."/>
            <person name="Ma L.J."/>
            <person name="Brefort T."/>
            <person name="Saville B.J."/>
            <person name="Banuett F."/>
            <person name="Kronstad J.W."/>
            <person name="Gold S.E."/>
            <person name="Muller O."/>
            <person name="Perlin M.H."/>
            <person name="Wosten H.A."/>
            <person name="de Vries R."/>
            <person name="Ruiz-Herrera J."/>
            <person name="Reynaga-Pena C.G."/>
            <person name="Snetselaar K."/>
            <person name="McCann M."/>
            <person name="Perez-Martin J."/>
            <person name="Feldbrugge M."/>
            <person name="Basse C.W."/>
            <person name="Steinberg G."/>
            <person name="Ibeas J.I."/>
            <person name="Holloman W."/>
            <person name="Guzman P."/>
            <person name="Farman M."/>
            <person name="Stajich J.E."/>
            <person name="Sentandreu R."/>
            <person name="Gonzalez-Prieto J.M."/>
            <person name="Kennell J.C."/>
            <person name="Molina L."/>
            <person name="Schirawski J."/>
            <person name="Mendoza-Mendoza A."/>
            <person name="Greilinger D."/>
            <person name="Munch K."/>
            <person name="Rossel N."/>
            <person name="Scherer M."/>
            <person name="Vranes M."/>
            <person name="Ladendorf O."/>
            <person name="Vincon V."/>
            <person name="Fuchs U."/>
            <person name="Sandrock B."/>
            <person name="Meng S."/>
            <person name="Ho E.C."/>
            <person name="Cahill M.J."/>
            <person name="Boyce K.J."/>
            <person name="Klose J."/>
            <person name="Klosterman S.J."/>
            <person name="Deelstra H.J."/>
            <person name="Ortiz-Castellanos L."/>
            <person name="Li W."/>
            <person name="Sanchez-Alonso P."/>
            <person name="Schreier P.H."/>
            <person name="Hauser-Hahn I."/>
            <person name="Vaupel M."/>
            <person name="Koopmann E."/>
            <person name="Friedrich G."/>
            <person name="Voss H."/>
            <person name="Schluter T."/>
            <person name="Margolis J."/>
            <person name="Platt D."/>
            <person name="Swimmer C."/>
            <person name="Gnirke A."/>
            <person name="Chen F."/>
            <person name="Vysotskaia V."/>
            <person name="Mannhaupt G."/>
            <person name="Guldener U."/>
            <person name="Munsterkotter M."/>
            <person name="Haase D."/>
            <person name="Oesterheld M."/>
            <person name="Mewes H.W."/>
            <person name="Mauceli E.W."/>
            <person name="DeCaprio D."/>
            <person name="Wade C.M."/>
            <person name="Butler J."/>
            <person name="Young S."/>
            <person name="Jaffe D.B."/>
            <person name="Calvo S."/>
            <person name="Nusbaum C."/>
            <person name="Galagan J."/>
            <person name="Birren B.W."/>
        </authorList>
    </citation>
    <scope>NUCLEOTIDE SEQUENCE [LARGE SCALE GENOMIC DNA]</scope>
    <source>
        <strain evidence="3">DSM 14603 / FGSC 9021 / UM521</strain>
    </source>
</reference>
<evidence type="ECO:0000256" key="1">
    <source>
        <dbReference type="SAM" id="SignalP"/>
    </source>
</evidence>
<organism evidence="2 3">
    <name type="scientific">Mycosarcoma maydis</name>
    <name type="common">Corn smut fungus</name>
    <name type="synonym">Ustilago maydis</name>
    <dbReference type="NCBI Taxonomy" id="5270"/>
    <lineage>
        <taxon>Eukaryota</taxon>
        <taxon>Fungi</taxon>
        <taxon>Dikarya</taxon>
        <taxon>Basidiomycota</taxon>
        <taxon>Ustilaginomycotina</taxon>
        <taxon>Ustilaginomycetes</taxon>
        <taxon>Ustilaginales</taxon>
        <taxon>Ustilaginaceae</taxon>
        <taxon>Mycosarcoma</taxon>
    </lineage>
</organism>
<dbReference type="OrthoDB" id="2548817at2759"/>
<accession>A0A0D1DQD7</accession>
<dbReference type="KEGG" id="uma:UMAG_05932"/>